<comment type="caution">
    <text evidence="1">The sequence shown here is derived from an EMBL/GenBank/DDBJ whole genome shotgun (WGS) entry which is preliminary data.</text>
</comment>
<sequence>MEPSVYAVGARLWAGLGGLLSHRTSAMRRQATGVPLADSFYAAGSSGMLYGGCWCECGCGQQGRKYVQVQVLGRRLMRKRSRSRTCLAVGRVKALRMDMEWWHEIARTLVILLEFSASPVLSVGTQSRSQAQRHAIGASNLEAPGPWVSSTEYELPWQEKCV</sequence>
<gene>
    <name evidence="1" type="ORF">N658DRAFT_178616</name>
</gene>
<dbReference type="AlphaFoldDB" id="A0AAN6Q6F8"/>
<dbReference type="EMBL" id="MU863626">
    <property type="protein sequence ID" value="KAK4104462.1"/>
    <property type="molecule type" value="Genomic_DNA"/>
</dbReference>
<proteinExistence type="predicted"/>
<organism evidence="1 2">
    <name type="scientific">Parathielavia hyrcaniae</name>
    <dbReference type="NCBI Taxonomy" id="113614"/>
    <lineage>
        <taxon>Eukaryota</taxon>
        <taxon>Fungi</taxon>
        <taxon>Dikarya</taxon>
        <taxon>Ascomycota</taxon>
        <taxon>Pezizomycotina</taxon>
        <taxon>Sordariomycetes</taxon>
        <taxon>Sordariomycetidae</taxon>
        <taxon>Sordariales</taxon>
        <taxon>Chaetomiaceae</taxon>
        <taxon>Parathielavia</taxon>
    </lineage>
</organism>
<name>A0AAN6Q6F8_9PEZI</name>
<accession>A0AAN6Q6F8</accession>
<evidence type="ECO:0000313" key="2">
    <source>
        <dbReference type="Proteomes" id="UP001305647"/>
    </source>
</evidence>
<keyword evidence="2" id="KW-1185">Reference proteome</keyword>
<reference evidence="1" key="2">
    <citation type="submission" date="2023-05" db="EMBL/GenBank/DDBJ databases">
        <authorList>
            <consortium name="Lawrence Berkeley National Laboratory"/>
            <person name="Steindorff A."/>
            <person name="Hensen N."/>
            <person name="Bonometti L."/>
            <person name="Westerberg I."/>
            <person name="Brannstrom I.O."/>
            <person name="Guillou S."/>
            <person name="Cros-Aarteil S."/>
            <person name="Calhoun S."/>
            <person name="Haridas S."/>
            <person name="Kuo A."/>
            <person name="Mondo S."/>
            <person name="Pangilinan J."/>
            <person name="Riley R."/>
            <person name="Labutti K."/>
            <person name="Andreopoulos B."/>
            <person name="Lipzen A."/>
            <person name="Chen C."/>
            <person name="Yanf M."/>
            <person name="Daum C."/>
            <person name="Ng V."/>
            <person name="Clum A."/>
            <person name="Ohm R."/>
            <person name="Martin F."/>
            <person name="Silar P."/>
            <person name="Natvig D."/>
            <person name="Lalanne C."/>
            <person name="Gautier V."/>
            <person name="Ament-Velasquez S.L."/>
            <person name="Kruys A."/>
            <person name="Hutchinson M.I."/>
            <person name="Powell A.J."/>
            <person name="Barry K."/>
            <person name="Miller A.N."/>
            <person name="Grigoriev I.V."/>
            <person name="Debuchy R."/>
            <person name="Gladieux P."/>
            <person name="Thoren M.H."/>
            <person name="Johannesson H."/>
        </authorList>
    </citation>
    <scope>NUCLEOTIDE SEQUENCE</scope>
    <source>
        <strain evidence="1">CBS 757.83</strain>
    </source>
</reference>
<evidence type="ECO:0000313" key="1">
    <source>
        <dbReference type="EMBL" id="KAK4104462.1"/>
    </source>
</evidence>
<reference evidence="1" key="1">
    <citation type="journal article" date="2023" name="Mol. Phylogenet. Evol.">
        <title>Genome-scale phylogeny and comparative genomics of the fungal order Sordariales.</title>
        <authorList>
            <person name="Hensen N."/>
            <person name="Bonometti L."/>
            <person name="Westerberg I."/>
            <person name="Brannstrom I.O."/>
            <person name="Guillou S."/>
            <person name="Cros-Aarteil S."/>
            <person name="Calhoun S."/>
            <person name="Haridas S."/>
            <person name="Kuo A."/>
            <person name="Mondo S."/>
            <person name="Pangilinan J."/>
            <person name="Riley R."/>
            <person name="LaButti K."/>
            <person name="Andreopoulos B."/>
            <person name="Lipzen A."/>
            <person name="Chen C."/>
            <person name="Yan M."/>
            <person name="Daum C."/>
            <person name="Ng V."/>
            <person name="Clum A."/>
            <person name="Steindorff A."/>
            <person name="Ohm R.A."/>
            <person name="Martin F."/>
            <person name="Silar P."/>
            <person name="Natvig D.O."/>
            <person name="Lalanne C."/>
            <person name="Gautier V."/>
            <person name="Ament-Velasquez S.L."/>
            <person name="Kruys A."/>
            <person name="Hutchinson M.I."/>
            <person name="Powell A.J."/>
            <person name="Barry K."/>
            <person name="Miller A.N."/>
            <person name="Grigoriev I.V."/>
            <person name="Debuchy R."/>
            <person name="Gladieux P."/>
            <person name="Hiltunen Thoren M."/>
            <person name="Johannesson H."/>
        </authorList>
    </citation>
    <scope>NUCLEOTIDE SEQUENCE</scope>
    <source>
        <strain evidence="1">CBS 757.83</strain>
    </source>
</reference>
<dbReference type="Proteomes" id="UP001305647">
    <property type="component" value="Unassembled WGS sequence"/>
</dbReference>
<protein>
    <submittedName>
        <fullName evidence="1">Uncharacterized protein</fullName>
    </submittedName>
</protein>